<evidence type="ECO:0000313" key="2">
    <source>
        <dbReference type="EMBL" id="SFQ43430.1"/>
    </source>
</evidence>
<dbReference type="Proteomes" id="UP000199137">
    <property type="component" value="Unassembled WGS sequence"/>
</dbReference>
<dbReference type="InterPro" id="IPR010852">
    <property type="entry name" value="ABATE"/>
</dbReference>
<dbReference type="RefSeq" id="WP_093576001.1">
    <property type="nucleotide sequence ID" value="NZ_FOWC01000012.1"/>
</dbReference>
<dbReference type="InterPro" id="IPR023286">
    <property type="entry name" value="ABATE_dom_sf"/>
</dbReference>
<protein>
    <submittedName>
        <fullName evidence="2">CGNR zinc finger domain-containing protein</fullName>
    </submittedName>
</protein>
<dbReference type="EMBL" id="FOWC01000012">
    <property type="protein sequence ID" value="SFQ43430.1"/>
    <property type="molecule type" value="Genomic_DNA"/>
</dbReference>
<accession>A0A1I5YH15</accession>
<dbReference type="AlphaFoldDB" id="A0A1I5YH15"/>
<feature type="domain" description="Zinc finger CGNR" evidence="1">
    <location>
        <begin position="142"/>
        <end position="180"/>
    </location>
</feature>
<dbReference type="Pfam" id="PF11706">
    <property type="entry name" value="zf-CGNR"/>
    <property type="match status" value="1"/>
</dbReference>
<dbReference type="InterPro" id="IPR021005">
    <property type="entry name" value="Znf_CGNR"/>
</dbReference>
<dbReference type="SUPFAM" id="SSF160904">
    <property type="entry name" value="Jann2411-like"/>
    <property type="match status" value="1"/>
</dbReference>
<dbReference type="PANTHER" id="PTHR35525">
    <property type="entry name" value="BLL6575 PROTEIN"/>
    <property type="match status" value="1"/>
</dbReference>
<proteinExistence type="predicted"/>
<evidence type="ECO:0000313" key="3">
    <source>
        <dbReference type="Proteomes" id="UP000199137"/>
    </source>
</evidence>
<dbReference type="PANTHER" id="PTHR35525:SF3">
    <property type="entry name" value="BLL6575 PROTEIN"/>
    <property type="match status" value="1"/>
</dbReference>
<gene>
    <name evidence="2" type="ORF">SAMN05421854_11280</name>
</gene>
<dbReference type="STRING" id="112413.SAMN05421854_11280"/>
<evidence type="ECO:0000259" key="1">
    <source>
        <dbReference type="Pfam" id="PF11706"/>
    </source>
</evidence>
<dbReference type="Gene3D" id="1.10.3300.10">
    <property type="entry name" value="Jann2411-like domain"/>
    <property type="match status" value="1"/>
</dbReference>
<name>A0A1I5YH15_9PSEU</name>
<reference evidence="2 3" key="1">
    <citation type="submission" date="2016-10" db="EMBL/GenBank/DDBJ databases">
        <authorList>
            <person name="de Groot N.N."/>
        </authorList>
    </citation>
    <scope>NUCLEOTIDE SEQUENCE [LARGE SCALE GENOMIC DNA]</scope>
    <source>
        <strain evidence="2 3">DSM 44637</strain>
    </source>
</reference>
<dbReference type="OrthoDB" id="3531194at2"/>
<organism evidence="2 3">
    <name type="scientific">Amycolatopsis rubida</name>
    <dbReference type="NCBI Taxonomy" id="112413"/>
    <lineage>
        <taxon>Bacteria</taxon>
        <taxon>Bacillati</taxon>
        <taxon>Actinomycetota</taxon>
        <taxon>Actinomycetes</taxon>
        <taxon>Pseudonocardiales</taxon>
        <taxon>Pseudonocardiaceae</taxon>
        <taxon>Amycolatopsis</taxon>
    </lineage>
</organism>
<sequence>MPGTQPDFAGRSARDAVRRAVALLDVLLAEDPSPDSVAAVLVEYGEPRPQLSAREVAELRAAALELREVFAAPDAASAAEVLNALFAAYAGPPRLTAHDDNFGWHLHVDAADDGPWGAWLITSSALALATLLADRQTVPGGLCASPSCGKPFAHLGGGSPRRYCSSRCATRERVAAHRARLT</sequence>